<feature type="transmembrane region" description="Helical" evidence="1">
    <location>
        <begin position="30"/>
        <end position="51"/>
    </location>
</feature>
<accession>A0ABR7MFV1</accession>
<keyword evidence="1" id="KW-0812">Transmembrane</keyword>
<feature type="transmembrane region" description="Helical" evidence="1">
    <location>
        <begin position="7"/>
        <end position="24"/>
    </location>
</feature>
<organism evidence="2 3">
    <name type="scientific">Hymenobacter citatus</name>
    <dbReference type="NCBI Taxonomy" id="2763506"/>
    <lineage>
        <taxon>Bacteria</taxon>
        <taxon>Pseudomonadati</taxon>
        <taxon>Bacteroidota</taxon>
        <taxon>Cytophagia</taxon>
        <taxon>Cytophagales</taxon>
        <taxon>Hymenobacteraceae</taxon>
        <taxon>Hymenobacter</taxon>
    </lineage>
</organism>
<keyword evidence="1" id="KW-0472">Membrane</keyword>
<comment type="caution">
    <text evidence="2">The sequence shown here is derived from an EMBL/GenBank/DDBJ whole genome shotgun (WGS) entry which is preliminary data.</text>
</comment>
<feature type="transmembrane region" description="Helical" evidence="1">
    <location>
        <begin position="58"/>
        <end position="80"/>
    </location>
</feature>
<dbReference type="RefSeq" id="WP_187318024.1">
    <property type="nucleotide sequence ID" value="NZ_JACSCY010000001.1"/>
</dbReference>
<keyword evidence="1" id="KW-1133">Transmembrane helix</keyword>
<dbReference type="Proteomes" id="UP000622017">
    <property type="component" value="Unassembled WGS sequence"/>
</dbReference>
<gene>
    <name evidence="2" type="ORF">H8B15_02290</name>
</gene>
<proteinExistence type="predicted"/>
<reference evidence="2 3" key="1">
    <citation type="submission" date="2020-08" db="EMBL/GenBank/DDBJ databases">
        <title>Hymenobacter sp.</title>
        <authorList>
            <person name="Kim M.K."/>
        </authorList>
    </citation>
    <scope>NUCLEOTIDE SEQUENCE [LARGE SCALE GENOMIC DNA]</scope>
    <source>
        <strain evidence="2 3">BT507</strain>
    </source>
</reference>
<dbReference type="EMBL" id="JACSCY010000001">
    <property type="protein sequence ID" value="MBC6609734.1"/>
    <property type="molecule type" value="Genomic_DNA"/>
</dbReference>
<sequence length="87" mass="9873">MAIWIGWFIYLPALGLFEWLLHRYQPQTAWQISGLGSVATLTLEVPVLLLSYPFFGSFFLDLLMLVVSGATYGFLHYSWITAEQPAS</sequence>
<evidence type="ECO:0000313" key="3">
    <source>
        <dbReference type="Proteomes" id="UP000622017"/>
    </source>
</evidence>
<keyword evidence="3" id="KW-1185">Reference proteome</keyword>
<name>A0ABR7MFV1_9BACT</name>
<evidence type="ECO:0000256" key="1">
    <source>
        <dbReference type="SAM" id="Phobius"/>
    </source>
</evidence>
<evidence type="ECO:0000313" key="2">
    <source>
        <dbReference type="EMBL" id="MBC6609734.1"/>
    </source>
</evidence>
<protein>
    <recommendedName>
        <fullName evidence="4">DUF2499 domain-containing protein</fullName>
    </recommendedName>
</protein>
<evidence type="ECO:0008006" key="4">
    <source>
        <dbReference type="Google" id="ProtNLM"/>
    </source>
</evidence>